<evidence type="ECO:0000313" key="1">
    <source>
        <dbReference type="EMBL" id="MBU3803723.1"/>
    </source>
</evidence>
<gene>
    <name evidence="1" type="ORF">H9872_03040</name>
</gene>
<dbReference type="AlphaFoldDB" id="A0A9E2KB49"/>
<protein>
    <submittedName>
        <fullName evidence="1">Uncharacterized protein</fullName>
    </submittedName>
</protein>
<reference evidence="1" key="2">
    <citation type="submission" date="2021-04" db="EMBL/GenBank/DDBJ databases">
        <authorList>
            <person name="Gilroy R."/>
        </authorList>
    </citation>
    <scope>NUCLEOTIDE SEQUENCE</scope>
    <source>
        <strain evidence="1">B5-657</strain>
    </source>
</reference>
<accession>A0A9E2KB49</accession>
<dbReference type="Proteomes" id="UP000824229">
    <property type="component" value="Unassembled WGS sequence"/>
</dbReference>
<comment type="caution">
    <text evidence="1">The sequence shown here is derived from an EMBL/GenBank/DDBJ whole genome shotgun (WGS) entry which is preliminary data.</text>
</comment>
<sequence length="89" mass="10410">MKLYEHPAFSHLDPQFVRHLQDMIDVSSRKNNAFDTLQGLIKVNNELTQRQINCTPDMQRALLTSFKDTLPKAQRKQFDTFFNAISKVK</sequence>
<organism evidence="1 2">
    <name type="scientific">Candidatus Cellulosilyticum pullistercoris</name>
    <dbReference type="NCBI Taxonomy" id="2838521"/>
    <lineage>
        <taxon>Bacteria</taxon>
        <taxon>Bacillati</taxon>
        <taxon>Bacillota</taxon>
        <taxon>Clostridia</taxon>
        <taxon>Lachnospirales</taxon>
        <taxon>Cellulosilyticaceae</taxon>
        <taxon>Cellulosilyticum</taxon>
    </lineage>
</organism>
<name>A0A9E2KB49_9FIRM</name>
<evidence type="ECO:0000313" key="2">
    <source>
        <dbReference type="Proteomes" id="UP000824229"/>
    </source>
</evidence>
<proteinExistence type="predicted"/>
<reference evidence="1" key="1">
    <citation type="journal article" date="2021" name="PeerJ">
        <title>Extensive microbial diversity within the chicken gut microbiome revealed by metagenomics and culture.</title>
        <authorList>
            <person name="Gilroy R."/>
            <person name="Ravi A."/>
            <person name="Getino M."/>
            <person name="Pursley I."/>
            <person name="Horton D.L."/>
            <person name="Alikhan N.F."/>
            <person name="Baker D."/>
            <person name="Gharbi K."/>
            <person name="Hall N."/>
            <person name="Watson M."/>
            <person name="Adriaenssens E.M."/>
            <person name="Foster-Nyarko E."/>
            <person name="Jarju S."/>
            <person name="Secka A."/>
            <person name="Antonio M."/>
            <person name="Oren A."/>
            <person name="Chaudhuri R.R."/>
            <person name="La Ragione R."/>
            <person name="Hildebrand F."/>
            <person name="Pallen M.J."/>
        </authorList>
    </citation>
    <scope>NUCLEOTIDE SEQUENCE</scope>
    <source>
        <strain evidence="1">B5-657</strain>
    </source>
</reference>
<dbReference type="EMBL" id="JAHLFQ010000059">
    <property type="protein sequence ID" value="MBU3803723.1"/>
    <property type="molecule type" value="Genomic_DNA"/>
</dbReference>